<dbReference type="EMBL" id="RPDH01000001">
    <property type="protein sequence ID" value="RPE12328.1"/>
    <property type="molecule type" value="Genomic_DNA"/>
</dbReference>
<dbReference type="Proteomes" id="UP000278351">
    <property type="component" value="Unassembled WGS sequence"/>
</dbReference>
<gene>
    <name evidence="2" type="ORF">EGT74_01875</name>
</gene>
<dbReference type="OrthoDB" id="9833555at2"/>
<keyword evidence="1" id="KW-0472">Membrane</keyword>
<feature type="transmembrane region" description="Helical" evidence="1">
    <location>
        <begin position="82"/>
        <end position="104"/>
    </location>
</feature>
<feature type="transmembrane region" description="Helical" evidence="1">
    <location>
        <begin position="9"/>
        <end position="29"/>
    </location>
</feature>
<keyword evidence="3" id="KW-1185">Reference proteome</keyword>
<reference evidence="2 3" key="1">
    <citation type="submission" date="2018-11" db="EMBL/GenBank/DDBJ databases">
        <title>Chitinophaga lutea sp.nov., isolate from arsenic contaminated soil.</title>
        <authorList>
            <person name="Zong Y."/>
        </authorList>
    </citation>
    <scope>NUCLEOTIDE SEQUENCE [LARGE SCALE GENOMIC DNA]</scope>
    <source>
        <strain evidence="2 3">ZY74</strain>
    </source>
</reference>
<dbReference type="AlphaFoldDB" id="A0A3N4PWP4"/>
<keyword evidence="1" id="KW-1133">Transmembrane helix</keyword>
<dbReference type="RefSeq" id="WP_123844835.1">
    <property type="nucleotide sequence ID" value="NZ_RPDH01000001.1"/>
</dbReference>
<comment type="caution">
    <text evidence="2">The sequence shown here is derived from an EMBL/GenBank/DDBJ whole genome shotgun (WGS) entry which is preliminary data.</text>
</comment>
<evidence type="ECO:0000313" key="2">
    <source>
        <dbReference type="EMBL" id="RPE12328.1"/>
    </source>
</evidence>
<keyword evidence="1" id="KW-0812">Transmembrane</keyword>
<feature type="transmembrane region" description="Helical" evidence="1">
    <location>
        <begin position="41"/>
        <end position="62"/>
    </location>
</feature>
<evidence type="ECO:0000256" key="1">
    <source>
        <dbReference type="SAM" id="Phobius"/>
    </source>
</evidence>
<name>A0A3N4PWP4_9BACT</name>
<evidence type="ECO:0000313" key="3">
    <source>
        <dbReference type="Proteomes" id="UP000278351"/>
    </source>
</evidence>
<protein>
    <submittedName>
        <fullName evidence="2">Uncharacterized protein</fullName>
    </submittedName>
</protein>
<feature type="transmembrane region" description="Helical" evidence="1">
    <location>
        <begin position="110"/>
        <end position="129"/>
    </location>
</feature>
<accession>A0A3N4PWP4</accession>
<sequence>MFSSGTPAFVVRVWGNSLALSPLLSIFLMLVTNLTDLTYCWFLFLIMFCWGTVVSIPAFLLFNLAVRQINRKVQGDKEKKYWCLAAGNLLWVLTYGCVIYLGGLEYADRLVSITLGMYLVTLSASILYCRLEPAIDKKPDTV</sequence>
<organism evidence="2 3">
    <name type="scientific">Chitinophaga lutea</name>
    <dbReference type="NCBI Taxonomy" id="2488634"/>
    <lineage>
        <taxon>Bacteria</taxon>
        <taxon>Pseudomonadati</taxon>
        <taxon>Bacteroidota</taxon>
        <taxon>Chitinophagia</taxon>
        <taxon>Chitinophagales</taxon>
        <taxon>Chitinophagaceae</taxon>
        <taxon>Chitinophaga</taxon>
    </lineage>
</organism>
<proteinExistence type="predicted"/>